<evidence type="ECO:0000313" key="6">
    <source>
        <dbReference type="Proteomes" id="UP001162156"/>
    </source>
</evidence>
<dbReference type="GO" id="GO:0015031">
    <property type="term" value="P:protein transport"/>
    <property type="evidence" value="ECO:0007669"/>
    <property type="project" value="UniProtKB-KW"/>
</dbReference>
<dbReference type="Proteomes" id="UP001162156">
    <property type="component" value="Unassembled WGS sequence"/>
</dbReference>
<comment type="similarity">
    <text evidence="3">Belongs to the COG6 family.</text>
</comment>
<dbReference type="EMBL" id="JANEYF010003325">
    <property type="protein sequence ID" value="KAJ8937284.1"/>
    <property type="molecule type" value="Genomic_DNA"/>
</dbReference>
<feature type="non-terminal residue" evidence="5">
    <location>
        <position position="1"/>
    </location>
</feature>
<keyword evidence="3" id="KW-0653">Protein transport</keyword>
<keyword evidence="3" id="KW-0813">Transport</keyword>
<dbReference type="GO" id="GO:0017119">
    <property type="term" value="C:Golgi transport complex"/>
    <property type="evidence" value="ECO:0007669"/>
    <property type="project" value="UniProtKB-UniRule"/>
</dbReference>
<dbReference type="GO" id="GO:0006891">
    <property type="term" value="P:intra-Golgi vesicle-mediated transport"/>
    <property type="evidence" value="ECO:0007669"/>
    <property type="project" value="UniProtKB-UniRule"/>
</dbReference>
<protein>
    <recommendedName>
        <fullName evidence="3">Conserved oligomeric Golgi complex subunit 6</fullName>
        <shortName evidence="3">COG complex subunit 6</shortName>
    </recommendedName>
    <alternativeName>
        <fullName evidence="3">Component of oligomeric Golgi complex 6</fullName>
    </alternativeName>
</protein>
<dbReference type="Pfam" id="PF06419">
    <property type="entry name" value="COG6_N"/>
    <property type="match status" value="1"/>
</dbReference>
<dbReference type="AlphaFoldDB" id="A0AAV8XFE4"/>
<evidence type="ECO:0000256" key="3">
    <source>
        <dbReference type="RuleBase" id="RU365075"/>
    </source>
</evidence>
<dbReference type="GO" id="GO:0000139">
    <property type="term" value="C:Golgi membrane"/>
    <property type="evidence" value="ECO:0007669"/>
    <property type="project" value="UniProtKB-SubCell"/>
</dbReference>
<evidence type="ECO:0000313" key="5">
    <source>
        <dbReference type="EMBL" id="KAJ8937284.1"/>
    </source>
</evidence>
<keyword evidence="6" id="KW-1185">Reference proteome</keyword>
<gene>
    <name evidence="5" type="ORF">NQ314_011964</name>
</gene>
<comment type="function">
    <text evidence="1 3">Required for normal Golgi function.</text>
</comment>
<proteinExistence type="inferred from homology"/>
<dbReference type="InterPro" id="IPR010490">
    <property type="entry name" value="COG6"/>
</dbReference>
<accession>A0AAV8XFE4</accession>
<evidence type="ECO:0000259" key="4">
    <source>
        <dbReference type="Pfam" id="PF06419"/>
    </source>
</evidence>
<dbReference type="PANTHER" id="PTHR21506">
    <property type="entry name" value="COMPONENT OF OLIGOMERIC GOLGI COMPLEX 6"/>
    <property type="match status" value="1"/>
</dbReference>
<name>A0AAV8XFE4_9CUCU</name>
<comment type="subunit">
    <text evidence="2">Component of the conserved oligomeric Golgi complex which is composed of eight different subunits and is required for normal Golgi morphology and localization.</text>
</comment>
<evidence type="ECO:0000256" key="1">
    <source>
        <dbReference type="ARBA" id="ARBA00003627"/>
    </source>
</evidence>
<keyword evidence="3" id="KW-0472">Membrane</keyword>
<sequence length="173" mass="20268">ETLEALKQLSTFYTENTLQARRNLRSQIEKRSLDINKNFLASFLEVKESFDSVYNDVTEMSRSLKDMTYRLQNSKVQTKQLLQQTSILQCEREKNKIEQHITLAFLDKFYLSPANLLALYGNKRELTLTHDIFSVLDKIQYIHDDCKTLMQSGLQTLALDTMEQMILHQVNLI</sequence>
<comment type="subcellular location">
    <subcellularLocation>
        <location evidence="3">Golgi apparatus membrane</location>
        <topology evidence="3">Peripheral membrane protein</topology>
    </subcellularLocation>
</comment>
<feature type="domain" description="Conserved oligomeric complex COG6 N-terminal" evidence="4">
    <location>
        <begin position="9"/>
        <end position="121"/>
    </location>
</feature>
<dbReference type="InterPro" id="IPR048368">
    <property type="entry name" value="COG6_N"/>
</dbReference>
<reference evidence="5" key="1">
    <citation type="journal article" date="2023" name="Insect Mol. Biol.">
        <title>Genome sequencing provides insights into the evolution of gene families encoding plant cell wall-degrading enzymes in longhorned beetles.</title>
        <authorList>
            <person name="Shin N.R."/>
            <person name="Okamura Y."/>
            <person name="Kirsch R."/>
            <person name="Pauchet Y."/>
        </authorList>
    </citation>
    <scope>NUCLEOTIDE SEQUENCE</scope>
    <source>
        <strain evidence="5">RBIC_L_NR</strain>
    </source>
</reference>
<dbReference type="PANTHER" id="PTHR21506:SF0">
    <property type="entry name" value="CONSERVED OLIGOMERIC GOLGI COMPLEX SUBUNIT 6"/>
    <property type="match status" value="1"/>
</dbReference>
<evidence type="ECO:0000256" key="2">
    <source>
        <dbReference type="ARBA" id="ARBA00011166"/>
    </source>
</evidence>
<keyword evidence="3" id="KW-0333">Golgi apparatus</keyword>
<organism evidence="5 6">
    <name type="scientific">Rhamnusium bicolor</name>
    <dbReference type="NCBI Taxonomy" id="1586634"/>
    <lineage>
        <taxon>Eukaryota</taxon>
        <taxon>Metazoa</taxon>
        <taxon>Ecdysozoa</taxon>
        <taxon>Arthropoda</taxon>
        <taxon>Hexapoda</taxon>
        <taxon>Insecta</taxon>
        <taxon>Pterygota</taxon>
        <taxon>Neoptera</taxon>
        <taxon>Endopterygota</taxon>
        <taxon>Coleoptera</taxon>
        <taxon>Polyphaga</taxon>
        <taxon>Cucujiformia</taxon>
        <taxon>Chrysomeloidea</taxon>
        <taxon>Cerambycidae</taxon>
        <taxon>Lepturinae</taxon>
        <taxon>Rhagiini</taxon>
        <taxon>Rhamnusium</taxon>
    </lineage>
</organism>
<comment type="caution">
    <text evidence="5">The sequence shown here is derived from an EMBL/GenBank/DDBJ whole genome shotgun (WGS) entry which is preliminary data.</text>
</comment>